<evidence type="ECO:0000256" key="1">
    <source>
        <dbReference type="ARBA" id="ARBA00023125"/>
    </source>
</evidence>
<dbReference type="EMBL" id="AP022610">
    <property type="protein sequence ID" value="BBZ28905.1"/>
    <property type="molecule type" value="Genomic_DNA"/>
</dbReference>
<dbReference type="SUPFAM" id="SSF48498">
    <property type="entry name" value="Tetracyclin repressor-like, C-terminal domain"/>
    <property type="match status" value="1"/>
</dbReference>
<keyword evidence="1 2" id="KW-0238">DNA-binding</keyword>
<sequence length="192" mass="21459">MRTAAVVFLAHGYEQSSMDQIALEAGVARRTVYNQFGSKKALFDATMAQMWERMPLDAITADTTSSTPPEEVLYSIGRTIANFWAPPEAVAFMRLVMWESSKFPELGESFLDNGRDPARRRVTEYVRRLGGDAGFRIDDPDLATAQFIDVILGQVLLGRLVASSNSAVDDERRDYVVREAVALFLARYRVPS</sequence>
<gene>
    <name evidence="4" type="ORF">MMAD_32000</name>
</gene>
<dbReference type="InterPro" id="IPR050109">
    <property type="entry name" value="HTH-type_TetR-like_transc_reg"/>
</dbReference>
<evidence type="ECO:0000313" key="5">
    <source>
        <dbReference type="Proteomes" id="UP000466517"/>
    </source>
</evidence>
<dbReference type="InterPro" id="IPR039536">
    <property type="entry name" value="TetR_C_Proteobacteria"/>
</dbReference>
<dbReference type="Proteomes" id="UP000466517">
    <property type="component" value="Chromosome"/>
</dbReference>
<dbReference type="InterPro" id="IPR036271">
    <property type="entry name" value="Tet_transcr_reg_TetR-rel_C_sf"/>
</dbReference>
<dbReference type="SUPFAM" id="SSF46689">
    <property type="entry name" value="Homeodomain-like"/>
    <property type="match status" value="1"/>
</dbReference>
<dbReference type="Gene3D" id="1.10.357.10">
    <property type="entry name" value="Tetracycline Repressor, domain 2"/>
    <property type="match status" value="1"/>
</dbReference>
<dbReference type="AlphaFoldDB" id="A0A7I7XII5"/>
<dbReference type="PANTHER" id="PTHR30055">
    <property type="entry name" value="HTH-TYPE TRANSCRIPTIONAL REGULATOR RUTR"/>
    <property type="match status" value="1"/>
</dbReference>
<evidence type="ECO:0000256" key="2">
    <source>
        <dbReference type="PROSITE-ProRule" id="PRU00335"/>
    </source>
</evidence>
<proteinExistence type="predicted"/>
<accession>A0A7I7XII5</accession>
<dbReference type="Gene3D" id="1.10.10.60">
    <property type="entry name" value="Homeodomain-like"/>
    <property type="match status" value="1"/>
</dbReference>
<protein>
    <recommendedName>
        <fullName evidence="3">HTH tetR-type domain-containing protein</fullName>
    </recommendedName>
</protein>
<dbReference type="PROSITE" id="PS50977">
    <property type="entry name" value="HTH_TETR_2"/>
    <property type="match status" value="1"/>
</dbReference>
<dbReference type="Pfam" id="PF14246">
    <property type="entry name" value="TetR_C_7"/>
    <property type="match status" value="1"/>
</dbReference>
<reference evidence="4 5" key="1">
    <citation type="journal article" date="2019" name="Emerg. Microbes Infect.">
        <title>Comprehensive subspecies identification of 175 nontuberculous mycobacteria species based on 7547 genomic profiles.</title>
        <authorList>
            <person name="Matsumoto Y."/>
            <person name="Kinjo T."/>
            <person name="Motooka D."/>
            <person name="Nabeya D."/>
            <person name="Jung N."/>
            <person name="Uechi K."/>
            <person name="Horii T."/>
            <person name="Iida T."/>
            <person name="Fujita J."/>
            <person name="Nakamura S."/>
        </authorList>
    </citation>
    <scope>NUCLEOTIDE SEQUENCE [LARGE SCALE GENOMIC DNA]</scope>
    <source>
        <strain evidence="4 5">JCM 13574</strain>
    </source>
</reference>
<dbReference type="InterPro" id="IPR001647">
    <property type="entry name" value="HTH_TetR"/>
</dbReference>
<dbReference type="Pfam" id="PF00440">
    <property type="entry name" value="TetR_N"/>
    <property type="match status" value="1"/>
</dbReference>
<evidence type="ECO:0000259" key="3">
    <source>
        <dbReference type="PROSITE" id="PS50977"/>
    </source>
</evidence>
<dbReference type="InterPro" id="IPR009057">
    <property type="entry name" value="Homeodomain-like_sf"/>
</dbReference>
<dbReference type="GO" id="GO:0003700">
    <property type="term" value="F:DNA-binding transcription factor activity"/>
    <property type="evidence" value="ECO:0007669"/>
    <property type="project" value="TreeGrafter"/>
</dbReference>
<keyword evidence="5" id="KW-1185">Reference proteome</keyword>
<feature type="DNA-binding region" description="H-T-H motif" evidence="2">
    <location>
        <begin position="17"/>
        <end position="36"/>
    </location>
</feature>
<dbReference type="KEGG" id="mmag:MMAD_32000"/>
<dbReference type="GO" id="GO:0000976">
    <property type="term" value="F:transcription cis-regulatory region binding"/>
    <property type="evidence" value="ECO:0007669"/>
    <property type="project" value="TreeGrafter"/>
</dbReference>
<feature type="domain" description="HTH tetR-type" evidence="3">
    <location>
        <begin position="1"/>
        <end position="54"/>
    </location>
</feature>
<evidence type="ECO:0000313" key="4">
    <source>
        <dbReference type="EMBL" id="BBZ28905.1"/>
    </source>
</evidence>
<dbReference type="PANTHER" id="PTHR30055:SF146">
    <property type="entry name" value="HTH-TYPE TRANSCRIPTIONAL DUAL REGULATOR CECR"/>
    <property type="match status" value="1"/>
</dbReference>
<name>A0A7I7XII5_9MYCO</name>
<organism evidence="4 5">
    <name type="scientific">Mycolicibacterium madagascariense</name>
    <dbReference type="NCBI Taxonomy" id="212765"/>
    <lineage>
        <taxon>Bacteria</taxon>
        <taxon>Bacillati</taxon>
        <taxon>Actinomycetota</taxon>
        <taxon>Actinomycetes</taxon>
        <taxon>Mycobacteriales</taxon>
        <taxon>Mycobacteriaceae</taxon>
        <taxon>Mycolicibacterium</taxon>
    </lineage>
</organism>